<gene>
    <name evidence="13" type="ORF">FD51_GL000096</name>
</gene>
<evidence type="ECO:0000256" key="8">
    <source>
        <dbReference type="ARBA" id="ARBA00023229"/>
    </source>
</evidence>
<evidence type="ECO:0000256" key="10">
    <source>
        <dbReference type="ARBA" id="ARBA00032873"/>
    </source>
</evidence>
<comment type="similarity">
    <text evidence="2 12">Belongs to the FPP/GGPP synthase family.</text>
</comment>
<dbReference type="InterPro" id="IPR008949">
    <property type="entry name" value="Isoprenoid_synthase_dom_sf"/>
</dbReference>
<sequence length="282" mass="29924">MNPILSQWRTAVEHTLDETLAQVPNPHLRAAMAYSVNAGGKRLRPLLLLSVVAMYDGVVAEALPAAASLEFVHTYSLIHDDLPAMDNDDLRRGKPTNHKQFGEALAILAGDALLTDAFALLSQHYPDKGAALVQILAEAAGSSGMVEGQVLDMDGERVHYDLATLKHMHQAKTGALIQAAVAMGTVFVTIPEADQAALADFAAAFGLGFQIKDDINDVTKTTAELGKTADKDVAEHKNTFPELLGLKGAEQALATQIQQADAALKSLTVDAATLQSILAVLK</sequence>
<evidence type="ECO:0000256" key="3">
    <source>
        <dbReference type="ARBA" id="ARBA00012439"/>
    </source>
</evidence>
<dbReference type="GO" id="GO:0005737">
    <property type="term" value="C:cytoplasm"/>
    <property type="evidence" value="ECO:0007669"/>
    <property type="project" value="UniProtKB-ARBA"/>
</dbReference>
<dbReference type="InterPro" id="IPR033749">
    <property type="entry name" value="Polyprenyl_synt_CS"/>
</dbReference>
<evidence type="ECO:0000256" key="7">
    <source>
        <dbReference type="ARBA" id="ARBA00022842"/>
    </source>
</evidence>
<dbReference type="PROSITE" id="PS00723">
    <property type="entry name" value="POLYPRENYL_SYNTHASE_1"/>
    <property type="match status" value="1"/>
</dbReference>
<dbReference type="PATRIC" id="fig|1423816.3.peg.98"/>
<dbReference type="eggNOG" id="COG0142">
    <property type="taxonomic scope" value="Bacteria"/>
</dbReference>
<dbReference type="RefSeq" id="WP_010487994.1">
    <property type="nucleotide sequence ID" value="NZ_AZCT01000001.1"/>
</dbReference>
<evidence type="ECO:0000256" key="1">
    <source>
        <dbReference type="ARBA" id="ARBA00001946"/>
    </source>
</evidence>
<dbReference type="InterPro" id="IPR053378">
    <property type="entry name" value="Prenyl_diphosphate_synthase"/>
</dbReference>
<protein>
    <recommendedName>
        <fullName evidence="4">Farnesyl diphosphate synthase</fullName>
        <ecNumber evidence="3">2.5.1.10</ecNumber>
    </recommendedName>
    <alternativeName>
        <fullName evidence="10">(2E,6E)-farnesyl diphosphate synthase</fullName>
    </alternativeName>
    <alternativeName>
        <fullName evidence="9">Geranyltranstransferase</fullName>
    </alternativeName>
</protein>
<dbReference type="GO" id="GO:0016114">
    <property type="term" value="P:terpenoid biosynthetic process"/>
    <property type="evidence" value="ECO:0007669"/>
    <property type="project" value="UniProtKB-ARBA"/>
</dbReference>
<evidence type="ECO:0000256" key="2">
    <source>
        <dbReference type="ARBA" id="ARBA00006706"/>
    </source>
</evidence>
<comment type="catalytic activity">
    <reaction evidence="11">
        <text>isopentenyl diphosphate + (2E)-geranyl diphosphate = (2E,6E)-farnesyl diphosphate + diphosphate</text>
        <dbReference type="Rhea" id="RHEA:19361"/>
        <dbReference type="ChEBI" id="CHEBI:33019"/>
        <dbReference type="ChEBI" id="CHEBI:58057"/>
        <dbReference type="ChEBI" id="CHEBI:128769"/>
        <dbReference type="ChEBI" id="CHEBI:175763"/>
        <dbReference type="EC" id="2.5.1.10"/>
    </reaction>
</comment>
<dbReference type="AlphaFoldDB" id="A0A0R1EVV7"/>
<evidence type="ECO:0000256" key="4">
    <source>
        <dbReference type="ARBA" id="ARBA00015100"/>
    </source>
</evidence>
<dbReference type="EMBL" id="AZCT01000001">
    <property type="protein sequence ID" value="KRK13542.1"/>
    <property type="molecule type" value="Genomic_DNA"/>
</dbReference>
<accession>A0A0R1EVV7</accession>
<dbReference type="PANTHER" id="PTHR43281">
    <property type="entry name" value="FARNESYL DIPHOSPHATE SYNTHASE"/>
    <property type="match status" value="1"/>
</dbReference>
<dbReference type="Proteomes" id="UP000051984">
    <property type="component" value="Unassembled WGS sequence"/>
</dbReference>
<evidence type="ECO:0000256" key="11">
    <source>
        <dbReference type="ARBA" id="ARBA00049399"/>
    </source>
</evidence>
<dbReference type="PANTHER" id="PTHR43281:SF1">
    <property type="entry name" value="FARNESYL DIPHOSPHATE SYNTHASE"/>
    <property type="match status" value="1"/>
</dbReference>
<keyword evidence="7" id="KW-0460">Magnesium</keyword>
<keyword evidence="8" id="KW-0414">Isoprene biosynthesis</keyword>
<dbReference type="SFLD" id="SFLDS00005">
    <property type="entry name" value="Isoprenoid_Synthase_Type_I"/>
    <property type="match status" value="1"/>
</dbReference>
<dbReference type="SFLD" id="SFLDG01017">
    <property type="entry name" value="Polyprenyl_Transferase_Like"/>
    <property type="match status" value="1"/>
</dbReference>
<organism evidence="13 14">
    <name type="scientific">Lacticaseibacillus zeae DSM 20178 = KCTC 3804</name>
    <dbReference type="NCBI Taxonomy" id="1423816"/>
    <lineage>
        <taxon>Bacteria</taxon>
        <taxon>Bacillati</taxon>
        <taxon>Bacillota</taxon>
        <taxon>Bacilli</taxon>
        <taxon>Lactobacillales</taxon>
        <taxon>Lactobacillaceae</taxon>
        <taxon>Lacticaseibacillus</taxon>
    </lineage>
</organism>
<dbReference type="NCBIfam" id="NF045485">
    <property type="entry name" value="FPPsyn"/>
    <property type="match status" value="1"/>
</dbReference>
<dbReference type="CDD" id="cd00685">
    <property type="entry name" value="Trans_IPPS_HT"/>
    <property type="match status" value="1"/>
</dbReference>
<comment type="cofactor">
    <cofactor evidence="1">
        <name>Mg(2+)</name>
        <dbReference type="ChEBI" id="CHEBI:18420"/>
    </cofactor>
</comment>
<proteinExistence type="inferred from homology"/>
<dbReference type="InterPro" id="IPR000092">
    <property type="entry name" value="Polyprenyl_synt"/>
</dbReference>
<evidence type="ECO:0000313" key="13">
    <source>
        <dbReference type="EMBL" id="KRK13542.1"/>
    </source>
</evidence>
<dbReference type="FunFam" id="1.10.600.10:FF:000001">
    <property type="entry name" value="Geranylgeranyl diphosphate synthase"/>
    <property type="match status" value="1"/>
</dbReference>
<evidence type="ECO:0000256" key="12">
    <source>
        <dbReference type="RuleBase" id="RU004466"/>
    </source>
</evidence>
<evidence type="ECO:0000313" key="14">
    <source>
        <dbReference type="Proteomes" id="UP000051984"/>
    </source>
</evidence>
<comment type="caution">
    <text evidence="13">The sequence shown here is derived from an EMBL/GenBank/DDBJ whole genome shotgun (WGS) entry which is preliminary data.</text>
</comment>
<dbReference type="SUPFAM" id="SSF48576">
    <property type="entry name" value="Terpenoid synthases"/>
    <property type="match status" value="1"/>
</dbReference>
<keyword evidence="5 12" id="KW-0808">Transferase</keyword>
<keyword evidence="6" id="KW-0479">Metal-binding</keyword>
<evidence type="ECO:0000256" key="5">
    <source>
        <dbReference type="ARBA" id="ARBA00022679"/>
    </source>
</evidence>
<dbReference type="PROSITE" id="PS00444">
    <property type="entry name" value="POLYPRENYL_SYNTHASE_2"/>
    <property type="match status" value="1"/>
</dbReference>
<dbReference type="GO" id="GO:0004337">
    <property type="term" value="F:(2E,6E)-farnesyl diphosphate synthase activity"/>
    <property type="evidence" value="ECO:0007669"/>
    <property type="project" value="UniProtKB-EC"/>
</dbReference>
<reference evidence="13 14" key="1">
    <citation type="journal article" date="2015" name="Genome Announc.">
        <title>Expanding the biotechnology potential of lactobacilli through comparative genomics of 213 strains and associated genera.</title>
        <authorList>
            <person name="Sun Z."/>
            <person name="Harris H.M."/>
            <person name="McCann A."/>
            <person name="Guo C."/>
            <person name="Argimon S."/>
            <person name="Zhang W."/>
            <person name="Yang X."/>
            <person name="Jeffery I.B."/>
            <person name="Cooney J.C."/>
            <person name="Kagawa T.F."/>
            <person name="Liu W."/>
            <person name="Song Y."/>
            <person name="Salvetti E."/>
            <person name="Wrobel A."/>
            <person name="Rasinkangas P."/>
            <person name="Parkhill J."/>
            <person name="Rea M.C."/>
            <person name="O'Sullivan O."/>
            <person name="Ritari J."/>
            <person name="Douillard F.P."/>
            <person name="Paul Ross R."/>
            <person name="Yang R."/>
            <person name="Briner A.E."/>
            <person name="Felis G.E."/>
            <person name="de Vos W.M."/>
            <person name="Barrangou R."/>
            <person name="Klaenhammer T.R."/>
            <person name="Caufield P.W."/>
            <person name="Cui Y."/>
            <person name="Zhang H."/>
            <person name="O'Toole P.W."/>
        </authorList>
    </citation>
    <scope>NUCLEOTIDE SEQUENCE [LARGE SCALE GENOMIC DNA]</scope>
    <source>
        <strain evidence="13 14">DSM 20178</strain>
    </source>
</reference>
<dbReference type="Gene3D" id="1.10.600.10">
    <property type="entry name" value="Farnesyl Diphosphate Synthase"/>
    <property type="match status" value="1"/>
</dbReference>
<dbReference type="EC" id="2.5.1.10" evidence="3"/>
<evidence type="ECO:0000256" key="6">
    <source>
        <dbReference type="ARBA" id="ARBA00022723"/>
    </source>
</evidence>
<dbReference type="GO" id="GO:0046872">
    <property type="term" value="F:metal ion binding"/>
    <property type="evidence" value="ECO:0007669"/>
    <property type="project" value="UniProtKB-KW"/>
</dbReference>
<name>A0A0R1EVV7_LACZE</name>
<evidence type="ECO:0000256" key="9">
    <source>
        <dbReference type="ARBA" id="ARBA00032380"/>
    </source>
</evidence>
<dbReference type="Pfam" id="PF00348">
    <property type="entry name" value="polyprenyl_synt"/>
    <property type="match status" value="1"/>
</dbReference>